<dbReference type="EMBL" id="JABBWM010000010">
    <property type="protein sequence ID" value="KAG2114299.1"/>
    <property type="molecule type" value="Genomic_DNA"/>
</dbReference>
<organism evidence="2 3">
    <name type="scientific">Suillus discolor</name>
    <dbReference type="NCBI Taxonomy" id="1912936"/>
    <lineage>
        <taxon>Eukaryota</taxon>
        <taxon>Fungi</taxon>
        <taxon>Dikarya</taxon>
        <taxon>Basidiomycota</taxon>
        <taxon>Agaricomycotina</taxon>
        <taxon>Agaricomycetes</taxon>
        <taxon>Agaricomycetidae</taxon>
        <taxon>Boletales</taxon>
        <taxon>Suillineae</taxon>
        <taxon>Suillaceae</taxon>
        <taxon>Suillus</taxon>
    </lineage>
</organism>
<feature type="transmembrane region" description="Helical" evidence="1">
    <location>
        <begin position="66"/>
        <end position="87"/>
    </location>
</feature>
<evidence type="ECO:0000313" key="2">
    <source>
        <dbReference type="EMBL" id="KAG2114299.1"/>
    </source>
</evidence>
<comment type="caution">
    <text evidence="2">The sequence shown here is derived from an EMBL/GenBank/DDBJ whole genome shotgun (WGS) entry which is preliminary data.</text>
</comment>
<accession>A0A9P7JXI4</accession>
<evidence type="ECO:0000313" key="3">
    <source>
        <dbReference type="Proteomes" id="UP000823399"/>
    </source>
</evidence>
<dbReference type="GeneID" id="64701904"/>
<reference evidence="2" key="1">
    <citation type="journal article" date="2020" name="New Phytol.">
        <title>Comparative genomics reveals dynamic genome evolution in host specialist ectomycorrhizal fungi.</title>
        <authorList>
            <person name="Lofgren L.A."/>
            <person name="Nguyen N.H."/>
            <person name="Vilgalys R."/>
            <person name="Ruytinx J."/>
            <person name="Liao H.L."/>
            <person name="Branco S."/>
            <person name="Kuo A."/>
            <person name="LaButti K."/>
            <person name="Lipzen A."/>
            <person name="Andreopoulos W."/>
            <person name="Pangilinan J."/>
            <person name="Riley R."/>
            <person name="Hundley H."/>
            <person name="Na H."/>
            <person name="Barry K."/>
            <person name="Grigoriev I.V."/>
            <person name="Stajich J.E."/>
            <person name="Kennedy P.G."/>
        </authorList>
    </citation>
    <scope>NUCLEOTIDE SEQUENCE</scope>
    <source>
        <strain evidence="2">FC423</strain>
    </source>
</reference>
<name>A0A9P7JXI4_9AGAM</name>
<dbReference type="Proteomes" id="UP000823399">
    <property type="component" value="Unassembled WGS sequence"/>
</dbReference>
<dbReference type="RefSeq" id="XP_041296412.1">
    <property type="nucleotide sequence ID" value="XM_041439645.1"/>
</dbReference>
<evidence type="ECO:0000256" key="1">
    <source>
        <dbReference type="SAM" id="Phobius"/>
    </source>
</evidence>
<dbReference type="AlphaFoldDB" id="A0A9P7JXI4"/>
<dbReference type="OrthoDB" id="6730379at2759"/>
<gene>
    <name evidence="2" type="ORF">F5147DRAFT_743994</name>
</gene>
<sequence>MWLTSAIYLVVFNITHYTILDWTFDRPVPDVTAGHTKKVVTNAIMLSAYCIGNSAGPLINHVPCHWAVMGACYIVCPVLLLLIRVVLVRENKIRDAEPVDDELEEEYVIERITEDGKRVEVKVNKEFLDLTDRQSRDFRYVL</sequence>
<keyword evidence="3" id="KW-1185">Reference proteome</keyword>
<proteinExistence type="predicted"/>
<keyword evidence="1" id="KW-0812">Transmembrane</keyword>
<protein>
    <submittedName>
        <fullName evidence="2">Uncharacterized protein</fullName>
    </submittedName>
</protein>
<keyword evidence="1" id="KW-1133">Transmembrane helix</keyword>
<keyword evidence="1" id="KW-0472">Membrane</keyword>